<evidence type="ECO:0000313" key="6">
    <source>
        <dbReference type="EMBL" id="QOY60057.1"/>
    </source>
</evidence>
<dbReference type="InterPro" id="IPR004360">
    <property type="entry name" value="Glyas_Fos-R_dOase_dom"/>
</dbReference>
<evidence type="ECO:0000256" key="3">
    <source>
        <dbReference type="ARBA" id="ARBA00032460"/>
    </source>
</evidence>
<keyword evidence="7" id="KW-1185">Reference proteome</keyword>
<organism evidence="6 7">
    <name type="scientific">Thermophilibacter immobilis</name>
    <dbReference type="NCBI Taxonomy" id="2779519"/>
    <lineage>
        <taxon>Bacteria</taxon>
        <taxon>Bacillati</taxon>
        <taxon>Actinomycetota</taxon>
        <taxon>Coriobacteriia</taxon>
        <taxon>Coriobacteriales</taxon>
        <taxon>Atopobiaceae</taxon>
        <taxon>Thermophilibacter</taxon>
    </lineage>
</organism>
<dbReference type="KEGG" id="tio:INP52_06455"/>
<name>A0A7S7M798_9ACTN</name>
<dbReference type="InterPro" id="IPR029068">
    <property type="entry name" value="Glyas_Bleomycin-R_OHBP_Dase"/>
</dbReference>
<dbReference type="EMBL" id="CP063767">
    <property type="protein sequence ID" value="QOY60057.1"/>
    <property type="molecule type" value="Genomic_DNA"/>
</dbReference>
<dbReference type="PROSITE" id="PS51819">
    <property type="entry name" value="VOC"/>
    <property type="match status" value="1"/>
</dbReference>
<feature type="domain" description="VOC" evidence="5">
    <location>
        <begin position="4"/>
        <end position="122"/>
    </location>
</feature>
<evidence type="ECO:0000313" key="7">
    <source>
        <dbReference type="Proteomes" id="UP000593735"/>
    </source>
</evidence>
<dbReference type="InterPro" id="IPR037523">
    <property type="entry name" value="VOC_core"/>
</dbReference>
<gene>
    <name evidence="6" type="ORF">INP52_06455</name>
</gene>
<dbReference type="PANTHER" id="PTHR46036:SF5">
    <property type="entry name" value="LACTOYLGLUTATHIONE LYASE"/>
    <property type="match status" value="1"/>
</dbReference>
<evidence type="ECO:0000256" key="2">
    <source>
        <dbReference type="ARBA" id="ARBA00030892"/>
    </source>
</evidence>
<evidence type="ECO:0000256" key="1">
    <source>
        <dbReference type="ARBA" id="ARBA00030291"/>
    </source>
</evidence>
<dbReference type="AlphaFoldDB" id="A0A7S7M798"/>
<reference evidence="6 7" key="1">
    <citation type="submission" date="2020-10" db="EMBL/GenBank/DDBJ databases">
        <title>Olsenella immobilis sp.nov., isolated from the mud in a fermentation cellar used for the production of Chinese strong-flavoured liquor.</title>
        <authorList>
            <person name="Lu L."/>
        </authorList>
    </citation>
    <scope>NUCLEOTIDE SEQUENCE [LARGE SCALE GENOMIC DNA]</scope>
    <source>
        <strain evidence="6 7">LZLJ-2</strain>
    </source>
</reference>
<accession>A0A7S7M798</accession>
<proteinExistence type="predicted"/>
<dbReference type="Proteomes" id="UP000593735">
    <property type="component" value="Chromosome"/>
</dbReference>
<dbReference type="GO" id="GO:0005737">
    <property type="term" value="C:cytoplasm"/>
    <property type="evidence" value="ECO:0007669"/>
    <property type="project" value="TreeGrafter"/>
</dbReference>
<dbReference type="RefSeq" id="WP_194370120.1">
    <property type="nucleotide sequence ID" value="NZ_CP063767.1"/>
</dbReference>
<evidence type="ECO:0000256" key="4">
    <source>
        <dbReference type="ARBA" id="ARBA00033298"/>
    </source>
</evidence>
<dbReference type="PANTHER" id="PTHR46036">
    <property type="entry name" value="LACTOYLGLUTATHIONE LYASE"/>
    <property type="match status" value="1"/>
</dbReference>
<dbReference type="SUPFAM" id="SSF54593">
    <property type="entry name" value="Glyoxalase/Bleomycin resistance protein/Dihydroxybiphenyl dioxygenase"/>
    <property type="match status" value="1"/>
</dbReference>
<dbReference type="GO" id="GO:0004462">
    <property type="term" value="F:lactoylglutathione lyase activity"/>
    <property type="evidence" value="ECO:0007669"/>
    <property type="project" value="TreeGrafter"/>
</dbReference>
<protein>
    <recommendedName>
        <fullName evidence="2">Aldoketomutase</fullName>
    </recommendedName>
    <alternativeName>
        <fullName evidence="1">Ketone-aldehyde mutase</fullName>
    </alternativeName>
    <alternativeName>
        <fullName evidence="3">Methylglyoxalase</fullName>
    </alternativeName>
    <alternativeName>
        <fullName evidence="4">S-D-lactoylglutathione methylglyoxal lyase</fullName>
    </alternativeName>
</protein>
<evidence type="ECO:0000259" key="5">
    <source>
        <dbReference type="PROSITE" id="PS51819"/>
    </source>
</evidence>
<dbReference type="Gene3D" id="3.10.180.10">
    <property type="entry name" value="2,3-Dihydroxybiphenyl 1,2-Dioxygenase, domain 1"/>
    <property type="match status" value="1"/>
</dbReference>
<dbReference type="GO" id="GO:0019243">
    <property type="term" value="P:methylglyoxal catabolic process to D-lactate via S-lactoyl-glutathione"/>
    <property type="evidence" value="ECO:0007669"/>
    <property type="project" value="TreeGrafter"/>
</dbReference>
<dbReference type="Pfam" id="PF00903">
    <property type="entry name" value="Glyoxalase"/>
    <property type="match status" value="1"/>
</dbReference>
<sequence>MKAKLIHHNVHVLDLEASIAFYEKALGMRELRRKGPEDGSWAIAFMGNDESDFELELTWNRGRTEPYDNGIGDTHMAVRVDDYDGFHRLHEEMGCIVRENPAMGLYFIADPDGCWTEILPPE</sequence>